<dbReference type="SUPFAM" id="SSF53448">
    <property type="entry name" value="Nucleotide-diphospho-sugar transferases"/>
    <property type="match status" value="1"/>
</dbReference>
<dbReference type="PANTHER" id="PTHR21485:SF6">
    <property type="entry name" value="N-ACYLNEURAMINATE CYTIDYLYLTRANSFERASE-RELATED"/>
    <property type="match status" value="1"/>
</dbReference>
<dbReference type="RefSeq" id="WP_348260848.1">
    <property type="nucleotide sequence ID" value="NZ_CP121196.1"/>
</dbReference>
<proteinExistence type="predicted"/>
<keyword evidence="1" id="KW-0808">Transferase</keyword>
<evidence type="ECO:0000313" key="1">
    <source>
        <dbReference type="EMBL" id="XBH15615.1"/>
    </source>
</evidence>
<protein>
    <submittedName>
        <fullName evidence="1">Acylneuraminate cytidylyltransferase family protein</fullName>
        <ecNumber evidence="1">2.7.7.-</ecNumber>
    </submittedName>
</protein>
<dbReference type="InterPro" id="IPR029044">
    <property type="entry name" value="Nucleotide-diphossugar_trans"/>
</dbReference>
<organism evidence="1">
    <name type="scientific">Telmatobacter sp. DSM 110680</name>
    <dbReference type="NCBI Taxonomy" id="3036704"/>
    <lineage>
        <taxon>Bacteria</taxon>
        <taxon>Pseudomonadati</taxon>
        <taxon>Acidobacteriota</taxon>
        <taxon>Terriglobia</taxon>
        <taxon>Terriglobales</taxon>
        <taxon>Acidobacteriaceae</taxon>
        <taxon>Telmatobacter</taxon>
    </lineage>
</organism>
<dbReference type="InterPro" id="IPR050793">
    <property type="entry name" value="CMP-NeuNAc_synthase"/>
</dbReference>
<dbReference type="InterPro" id="IPR003329">
    <property type="entry name" value="Cytidylyl_trans"/>
</dbReference>
<dbReference type="AlphaFoldDB" id="A0AAU7DE57"/>
<dbReference type="Gene3D" id="3.90.550.10">
    <property type="entry name" value="Spore Coat Polysaccharide Biosynthesis Protein SpsA, Chain A"/>
    <property type="match status" value="1"/>
</dbReference>
<dbReference type="GO" id="GO:0008781">
    <property type="term" value="F:N-acylneuraminate cytidylyltransferase activity"/>
    <property type="evidence" value="ECO:0007669"/>
    <property type="project" value="TreeGrafter"/>
</dbReference>
<sequence length="234" mass="25798">MLNGKRVIAVIPARGGSKSVPGKNIRPLAGTPLIAWSIVIAKQVQEIDRVIVSTDDDKIADVSRQFAAEVYPRPVELATDDALVIDALKDLVCTLKAEQESAEVLVILEPTCPFRSVADVRECLSFFSTDEYDCAATFCTAELNPHRAWRINGRRPEVFIPGAIPWLPRQQLPEAYQLNGAVYAVRIAGLMVSSQSILFGRIGAVKMPRERSIDINDPIDFLLAEQFAVERSHA</sequence>
<dbReference type="EC" id="2.7.7.-" evidence="1"/>
<keyword evidence="1" id="KW-0548">Nucleotidyltransferase</keyword>
<dbReference type="EMBL" id="CP121196">
    <property type="protein sequence ID" value="XBH15615.1"/>
    <property type="molecule type" value="Genomic_DNA"/>
</dbReference>
<reference evidence="1" key="1">
    <citation type="submission" date="2023-03" db="EMBL/GenBank/DDBJ databases">
        <title>Edaphobacter sp.</title>
        <authorList>
            <person name="Huber K.J."/>
            <person name="Papendorf J."/>
            <person name="Pilke C."/>
            <person name="Bunk B."/>
            <person name="Sproeer C."/>
            <person name="Pester M."/>
        </authorList>
    </citation>
    <scope>NUCLEOTIDE SEQUENCE</scope>
    <source>
        <strain evidence="1">DSM 110680</strain>
    </source>
</reference>
<dbReference type="PANTHER" id="PTHR21485">
    <property type="entry name" value="HAD SUPERFAMILY MEMBERS CMAS AND KDSC"/>
    <property type="match status" value="1"/>
</dbReference>
<dbReference type="CDD" id="cd02513">
    <property type="entry name" value="CMP-NeuAc_Synthase"/>
    <property type="match status" value="1"/>
</dbReference>
<accession>A0AAU7DE57</accession>
<name>A0AAU7DE57_9BACT</name>
<gene>
    <name evidence="1" type="ORF">P8935_13655</name>
</gene>
<dbReference type="Pfam" id="PF02348">
    <property type="entry name" value="CTP_transf_3"/>
    <property type="match status" value="1"/>
</dbReference>